<evidence type="ECO:0000313" key="2">
    <source>
        <dbReference type="EMBL" id="KDR23990.1"/>
    </source>
</evidence>
<evidence type="ECO:0000313" key="3">
    <source>
        <dbReference type="Proteomes" id="UP000027135"/>
    </source>
</evidence>
<evidence type="ECO:0000256" key="1">
    <source>
        <dbReference type="SAM" id="MobiDB-lite"/>
    </source>
</evidence>
<dbReference type="AlphaFoldDB" id="A0A067RT51"/>
<name>A0A067RT51_ZOONE</name>
<accession>A0A067RT51</accession>
<gene>
    <name evidence="2" type="ORF">L798_07929</name>
</gene>
<protein>
    <submittedName>
        <fullName evidence="2">Uncharacterized protein</fullName>
    </submittedName>
</protein>
<dbReference type="InParanoid" id="A0A067RT51"/>
<keyword evidence="3" id="KW-1185">Reference proteome</keyword>
<reference evidence="2 3" key="1">
    <citation type="journal article" date="2014" name="Nat. Commun.">
        <title>Molecular traces of alternative social organization in a termite genome.</title>
        <authorList>
            <person name="Terrapon N."/>
            <person name="Li C."/>
            <person name="Robertson H.M."/>
            <person name="Ji L."/>
            <person name="Meng X."/>
            <person name="Booth W."/>
            <person name="Chen Z."/>
            <person name="Childers C.P."/>
            <person name="Glastad K.M."/>
            <person name="Gokhale K."/>
            <person name="Gowin J."/>
            <person name="Gronenberg W."/>
            <person name="Hermansen R.A."/>
            <person name="Hu H."/>
            <person name="Hunt B.G."/>
            <person name="Huylmans A.K."/>
            <person name="Khalil S.M."/>
            <person name="Mitchell R.D."/>
            <person name="Munoz-Torres M.C."/>
            <person name="Mustard J.A."/>
            <person name="Pan H."/>
            <person name="Reese J.T."/>
            <person name="Scharf M.E."/>
            <person name="Sun F."/>
            <person name="Vogel H."/>
            <person name="Xiao J."/>
            <person name="Yang W."/>
            <person name="Yang Z."/>
            <person name="Yang Z."/>
            <person name="Zhou J."/>
            <person name="Zhu J."/>
            <person name="Brent C.S."/>
            <person name="Elsik C.G."/>
            <person name="Goodisman M.A."/>
            <person name="Liberles D.A."/>
            <person name="Roe R.M."/>
            <person name="Vargo E.L."/>
            <person name="Vilcinskas A."/>
            <person name="Wang J."/>
            <person name="Bornberg-Bauer E."/>
            <person name="Korb J."/>
            <person name="Zhang G."/>
            <person name="Liebig J."/>
        </authorList>
    </citation>
    <scope>NUCLEOTIDE SEQUENCE [LARGE SCALE GENOMIC DNA]</scope>
    <source>
        <tissue evidence="2">Whole organism</tissue>
    </source>
</reference>
<dbReference type="EMBL" id="KK852432">
    <property type="protein sequence ID" value="KDR23990.1"/>
    <property type="molecule type" value="Genomic_DNA"/>
</dbReference>
<organism evidence="2 3">
    <name type="scientific">Zootermopsis nevadensis</name>
    <name type="common">Dampwood termite</name>
    <dbReference type="NCBI Taxonomy" id="136037"/>
    <lineage>
        <taxon>Eukaryota</taxon>
        <taxon>Metazoa</taxon>
        <taxon>Ecdysozoa</taxon>
        <taxon>Arthropoda</taxon>
        <taxon>Hexapoda</taxon>
        <taxon>Insecta</taxon>
        <taxon>Pterygota</taxon>
        <taxon>Neoptera</taxon>
        <taxon>Polyneoptera</taxon>
        <taxon>Dictyoptera</taxon>
        <taxon>Blattodea</taxon>
        <taxon>Blattoidea</taxon>
        <taxon>Termitoidae</taxon>
        <taxon>Termopsidae</taxon>
        <taxon>Zootermopsis</taxon>
    </lineage>
</organism>
<dbReference type="Proteomes" id="UP000027135">
    <property type="component" value="Unassembled WGS sequence"/>
</dbReference>
<sequence length="146" mass="16258">MSEHFLKYAVLASYLEPKMPDVELIDAVKFHFPIYVQNSFAAAQLTCIQDTLDLQKHLEGIEMCEGQQQLNSAGTSQNQGHDRSHGNANDRSSNNRPRPQSQQVSFTPAFTFTAGVKQGDGVSTVLFNLALHQAVNKINQKRDNLL</sequence>
<feature type="compositionally biased region" description="Polar residues" evidence="1">
    <location>
        <begin position="68"/>
        <end position="79"/>
    </location>
</feature>
<proteinExistence type="predicted"/>
<feature type="compositionally biased region" description="Polar residues" evidence="1">
    <location>
        <begin position="86"/>
        <end position="104"/>
    </location>
</feature>
<feature type="region of interest" description="Disordered" evidence="1">
    <location>
        <begin position="68"/>
        <end position="104"/>
    </location>
</feature>